<dbReference type="PANTHER" id="PTHR11328:SF24">
    <property type="entry name" value="MAJOR FACILITATOR SUPERFAMILY (MFS) PROFILE DOMAIN-CONTAINING PROTEIN"/>
    <property type="match status" value="1"/>
</dbReference>
<keyword evidence="1" id="KW-1133">Transmembrane helix</keyword>
<feature type="transmembrane region" description="Helical" evidence="1">
    <location>
        <begin position="283"/>
        <end position="302"/>
    </location>
</feature>
<protein>
    <submittedName>
        <fullName evidence="3">Sugar (Glycoside-pentoside-Hexuronide) transporter</fullName>
    </submittedName>
</protein>
<evidence type="ECO:0000313" key="3">
    <source>
        <dbReference type="EMBL" id="RHE74838.1"/>
    </source>
</evidence>
<dbReference type="SUPFAM" id="SSF103473">
    <property type="entry name" value="MFS general substrate transporter"/>
    <property type="match status" value="1"/>
</dbReference>
<feature type="transmembrane region" description="Helical" evidence="1">
    <location>
        <begin position="421"/>
        <end position="442"/>
    </location>
</feature>
<dbReference type="NCBIfam" id="TIGR00792">
    <property type="entry name" value="gph"/>
    <property type="match status" value="1"/>
</dbReference>
<dbReference type="RefSeq" id="WP_117943791.1">
    <property type="nucleotide sequence ID" value="NZ_JAAISX010000027.1"/>
</dbReference>
<feature type="transmembrane region" description="Helical" evidence="1">
    <location>
        <begin position="21"/>
        <end position="44"/>
    </location>
</feature>
<dbReference type="InterPro" id="IPR036259">
    <property type="entry name" value="MFS_trans_sf"/>
</dbReference>
<feature type="transmembrane region" description="Helical" evidence="1">
    <location>
        <begin position="163"/>
        <end position="184"/>
    </location>
</feature>
<comment type="caution">
    <text evidence="3">The sequence shown here is derived from an EMBL/GenBank/DDBJ whole genome shotgun (WGS) entry which is preliminary data.</text>
</comment>
<feature type="transmembrane region" description="Helical" evidence="1">
    <location>
        <begin position="248"/>
        <end position="271"/>
    </location>
</feature>
<keyword evidence="1" id="KW-0472">Membrane</keyword>
<reference evidence="5 6" key="1">
    <citation type="submission" date="2018-08" db="EMBL/GenBank/DDBJ databases">
        <title>A genome reference for cultivated species of the human gut microbiota.</title>
        <authorList>
            <person name="Zou Y."/>
            <person name="Xue W."/>
            <person name="Luo G."/>
        </authorList>
    </citation>
    <scope>NUCLEOTIDE SEQUENCE [LARGE SCALE GENOMIC DNA]</scope>
    <source>
        <strain evidence="3 6">AM27-32LB</strain>
        <strain evidence="2 5">AM37-4AC</strain>
    </source>
</reference>
<dbReference type="GO" id="GO:0008643">
    <property type="term" value="P:carbohydrate transport"/>
    <property type="evidence" value="ECO:0007669"/>
    <property type="project" value="InterPro"/>
</dbReference>
<dbReference type="Proteomes" id="UP000293506">
    <property type="component" value="Unassembled WGS sequence"/>
</dbReference>
<evidence type="ECO:0000313" key="6">
    <source>
        <dbReference type="Proteomes" id="UP000283928"/>
    </source>
</evidence>
<dbReference type="GO" id="GO:0006814">
    <property type="term" value="P:sodium ion transport"/>
    <property type="evidence" value="ECO:0007669"/>
    <property type="project" value="InterPro"/>
</dbReference>
<name>A0A414KF75_9FIRM</name>
<dbReference type="Proteomes" id="UP000265808">
    <property type="component" value="Unassembled WGS sequence"/>
</dbReference>
<proteinExistence type="predicted"/>
<feature type="transmembrane region" description="Helical" evidence="1">
    <location>
        <begin position="190"/>
        <end position="211"/>
    </location>
</feature>
<organism evidence="3 6">
    <name type="scientific">Blautia obeum</name>
    <dbReference type="NCBI Taxonomy" id="40520"/>
    <lineage>
        <taxon>Bacteria</taxon>
        <taxon>Bacillati</taxon>
        <taxon>Bacillota</taxon>
        <taxon>Clostridia</taxon>
        <taxon>Lachnospirales</taxon>
        <taxon>Lachnospiraceae</taxon>
        <taxon>Blautia</taxon>
    </lineage>
</organism>
<dbReference type="PANTHER" id="PTHR11328">
    <property type="entry name" value="MAJOR FACILITATOR SUPERFAMILY DOMAIN-CONTAINING PROTEIN"/>
    <property type="match status" value="1"/>
</dbReference>
<evidence type="ECO:0000313" key="4">
    <source>
        <dbReference type="EMBL" id="RYT62739.1"/>
    </source>
</evidence>
<dbReference type="EMBL" id="RCXQ01000018">
    <property type="protein sequence ID" value="RYT62739.1"/>
    <property type="molecule type" value="Genomic_DNA"/>
</dbReference>
<dbReference type="Pfam" id="PF13347">
    <property type="entry name" value="MFS_2"/>
    <property type="match status" value="1"/>
</dbReference>
<feature type="transmembrane region" description="Helical" evidence="1">
    <location>
        <begin position="50"/>
        <end position="71"/>
    </location>
</feature>
<feature type="transmembrane region" description="Helical" evidence="1">
    <location>
        <begin position="314"/>
        <end position="333"/>
    </location>
</feature>
<dbReference type="Gene3D" id="1.20.1250.20">
    <property type="entry name" value="MFS general substrate transporter like domains"/>
    <property type="match status" value="2"/>
</dbReference>
<feature type="transmembrane region" description="Helical" evidence="1">
    <location>
        <begin position="339"/>
        <end position="365"/>
    </location>
</feature>
<dbReference type="EMBL" id="QSKO01000011">
    <property type="protein sequence ID" value="RHE74838.1"/>
    <property type="molecule type" value="Genomic_DNA"/>
</dbReference>
<evidence type="ECO:0000313" key="5">
    <source>
        <dbReference type="Proteomes" id="UP000265808"/>
    </source>
</evidence>
<dbReference type="InterPro" id="IPR039672">
    <property type="entry name" value="MFS_2"/>
</dbReference>
<feature type="transmembrane region" description="Helical" evidence="1">
    <location>
        <begin position="386"/>
        <end position="406"/>
    </location>
</feature>
<evidence type="ECO:0000313" key="7">
    <source>
        <dbReference type="Proteomes" id="UP000293506"/>
    </source>
</evidence>
<feature type="transmembrane region" description="Helical" evidence="1">
    <location>
        <begin position="92"/>
        <end position="113"/>
    </location>
</feature>
<sequence length="466" mass="50362">MSKKPLGKDKFGVQKVMRVKDYFGDATGQFALNAMSTLVGQLTYFYTDKVGMAAGAIATMFIVCKIIDAFTDLIMGNIIDHTKPGKEKYRPWLLKAGIPAGIVMVLMFTVPKIGDMGQIIYVTITNILLTAVLYTAMAIPYNSLMTVRTNSQEERGIMGTWRAATGYVAGMIFAICMIPITNALGGNQNAWIKFGFIMGIIVILAALICYATSRETATEAGAVVEAKEEDEEVIPFKEALGKLFHNKYWVIVLVVNLLSCIIYGLTAGAGVYYCKWIFGNDNLVGVLGGIGMIPTLLGFIFVGPMIKKLGVVKTLLVSFAMGAGANILLLFTKDIFFCYALFGSITTFATIPMMCLVGVMTAMSIDYNEYKYGVRMVATSNSASSFGGKVGSGLGTSIIGWFLAAVGYDAALTAAPAATKMAIYGFTIVTPLVIFVIMFILVSKFDLEKTLPAMKEEIAKRKAQNA</sequence>
<gene>
    <name evidence="3" type="ORF">DW723_08935</name>
    <name evidence="2" type="ORF">DW859_13800</name>
    <name evidence="4" type="ORF">EAI82_14280</name>
</gene>
<dbReference type="Proteomes" id="UP000283928">
    <property type="component" value="Unassembled WGS sequence"/>
</dbReference>
<dbReference type="AlphaFoldDB" id="A0A414KF75"/>
<dbReference type="CDD" id="cd17332">
    <property type="entry name" value="MFS_MelB_like"/>
    <property type="match status" value="1"/>
</dbReference>
<keyword evidence="1" id="KW-0812">Transmembrane</keyword>
<evidence type="ECO:0000313" key="2">
    <source>
        <dbReference type="EMBL" id="RHC04215.1"/>
    </source>
</evidence>
<accession>A0A414KF75</accession>
<dbReference type="EMBL" id="QSHL01000011">
    <property type="protein sequence ID" value="RHC04215.1"/>
    <property type="molecule type" value="Genomic_DNA"/>
</dbReference>
<dbReference type="GO" id="GO:0015293">
    <property type="term" value="F:symporter activity"/>
    <property type="evidence" value="ECO:0007669"/>
    <property type="project" value="InterPro"/>
</dbReference>
<dbReference type="GO" id="GO:0005886">
    <property type="term" value="C:plasma membrane"/>
    <property type="evidence" value="ECO:0007669"/>
    <property type="project" value="TreeGrafter"/>
</dbReference>
<feature type="transmembrane region" description="Helical" evidence="1">
    <location>
        <begin position="119"/>
        <end position="142"/>
    </location>
</feature>
<evidence type="ECO:0000256" key="1">
    <source>
        <dbReference type="SAM" id="Phobius"/>
    </source>
</evidence>
<dbReference type="InterPro" id="IPR001927">
    <property type="entry name" value="Na/Gal_symport"/>
</dbReference>
<reference evidence="4 7" key="2">
    <citation type="journal article" date="2019" name="Science, e1252229">
        <title>Invertible promoters mediate bacterial phase variation, antibiotic resistance, and host adaptation in the gut.</title>
        <authorList>
            <person name="Jiang X."/>
            <person name="Hall A.B."/>
            <person name="Arthur T.D."/>
            <person name="Plichta D.R."/>
            <person name="Covington C.T."/>
            <person name="Poyet M."/>
            <person name="Crothers J."/>
            <person name="Moses P.L."/>
            <person name="Tolonen A.C."/>
            <person name="Vlamakis H."/>
            <person name="Alm E.J."/>
            <person name="Xavier R.J."/>
        </authorList>
    </citation>
    <scope>NUCLEOTIDE SEQUENCE [LARGE SCALE GENOMIC DNA]</scope>
    <source>
        <strain evidence="7">af_0058</strain>
        <strain evidence="4">Af_0058</strain>
    </source>
</reference>